<feature type="chain" id="PRO_5038406061" evidence="1">
    <location>
        <begin position="21"/>
        <end position="425"/>
    </location>
</feature>
<dbReference type="InterPro" id="IPR050490">
    <property type="entry name" value="Bact_solute-bd_prot1"/>
</dbReference>
<dbReference type="InterPro" id="IPR006059">
    <property type="entry name" value="SBP"/>
</dbReference>
<keyword evidence="1" id="KW-0732">Signal</keyword>
<accession>A0A895YSZ7</accession>
<dbReference type="EMBL" id="CP070499">
    <property type="protein sequence ID" value="QSB17240.1"/>
    <property type="molecule type" value="Genomic_DNA"/>
</dbReference>
<dbReference type="KEGG" id="nhy:JQS43_10770"/>
<evidence type="ECO:0000313" key="2">
    <source>
        <dbReference type="EMBL" id="QSB17240.1"/>
    </source>
</evidence>
<feature type="signal peptide" evidence="1">
    <location>
        <begin position="1"/>
        <end position="20"/>
    </location>
</feature>
<dbReference type="AlphaFoldDB" id="A0A895YSZ7"/>
<organism evidence="2 3">
    <name type="scientific">Natronosporangium hydrolyticum</name>
    <dbReference type="NCBI Taxonomy" id="2811111"/>
    <lineage>
        <taxon>Bacteria</taxon>
        <taxon>Bacillati</taxon>
        <taxon>Actinomycetota</taxon>
        <taxon>Actinomycetes</taxon>
        <taxon>Micromonosporales</taxon>
        <taxon>Micromonosporaceae</taxon>
        <taxon>Natronosporangium</taxon>
    </lineage>
</organism>
<evidence type="ECO:0000313" key="3">
    <source>
        <dbReference type="Proteomes" id="UP000662857"/>
    </source>
</evidence>
<name>A0A895YSZ7_9ACTN</name>
<dbReference type="Pfam" id="PF01547">
    <property type="entry name" value="SBP_bac_1"/>
    <property type="match status" value="1"/>
</dbReference>
<gene>
    <name evidence="2" type="ORF">JQS43_10770</name>
</gene>
<dbReference type="SUPFAM" id="SSF53850">
    <property type="entry name" value="Periplasmic binding protein-like II"/>
    <property type="match status" value="1"/>
</dbReference>
<protein>
    <submittedName>
        <fullName evidence="2">Sugar ABC transporter substrate-binding protein</fullName>
    </submittedName>
</protein>
<reference evidence="2" key="1">
    <citation type="submission" date="2021-02" db="EMBL/GenBank/DDBJ databases">
        <title>Natrosporangium hydrolyticum gen. nov., sp. nov, a haloalkaliphilic actinobacterium from a soda solonchak soil.</title>
        <authorList>
            <person name="Sorokin D.Y."/>
            <person name="Khijniak T.V."/>
            <person name="Zakharycheva A.P."/>
            <person name="Boueva O.V."/>
            <person name="Ariskina E.V."/>
            <person name="Hahnke R.L."/>
            <person name="Bunk B."/>
            <person name="Sproer C."/>
            <person name="Schumann P."/>
            <person name="Evtushenko L.I."/>
            <person name="Kublanov I.V."/>
        </authorList>
    </citation>
    <scope>NUCLEOTIDE SEQUENCE</scope>
    <source>
        <strain evidence="2">DSM 106523</strain>
    </source>
</reference>
<proteinExistence type="predicted"/>
<dbReference type="PANTHER" id="PTHR43649:SF12">
    <property type="entry name" value="DIACETYLCHITOBIOSE BINDING PROTEIN DASA"/>
    <property type="match status" value="1"/>
</dbReference>
<dbReference type="Proteomes" id="UP000662857">
    <property type="component" value="Chromosome"/>
</dbReference>
<keyword evidence="3" id="KW-1185">Reference proteome</keyword>
<dbReference type="CDD" id="cd13585">
    <property type="entry name" value="PBP2_TMBP_like"/>
    <property type="match status" value="1"/>
</dbReference>
<dbReference type="PROSITE" id="PS51257">
    <property type="entry name" value="PROKAR_LIPOPROTEIN"/>
    <property type="match status" value="1"/>
</dbReference>
<dbReference type="Gene3D" id="3.40.190.10">
    <property type="entry name" value="Periplasmic binding protein-like II"/>
    <property type="match status" value="1"/>
</dbReference>
<sequence length="425" mass="45067">MIRRSLAVGLAGALGAAGLAACGGDSEETTGPISLRMTVWSANDDHLALFNAIADEYMADNPDVTEIAFDPLPFETYTTALTTQIAGGNPPDLAWIFESNAPDFVTSGALVPLDDALGDADGYEYDDLVPATTDLWRDEGTLYAYPFSTSPFGVFANLDLLDEAGQGAPAEMIAAGEWDWDTVIDASEAVGEQTGAAGMVIRDFDYTGWDYLSTQWTGWGAQAWSDDGSTCGFAQPEMVESMTFLHDAIFTRQAMPGPGTSADFFAGEAAYTVTQISRASLLDEDGFDWDLVPLPAGPAGEYAVIGQAGLGVLTQSENPQAATDFLAFMTNPENSAKLAQYFPPPRQSQLTADTLAQTNPLLSAEQLQDVVIDGISTGVVKPSNTSQAELNQIIRAELDDLWLPNADIPAVLDSVCEAIDPLLAG</sequence>
<evidence type="ECO:0000256" key="1">
    <source>
        <dbReference type="SAM" id="SignalP"/>
    </source>
</evidence>
<dbReference type="PANTHER" id="PTHR43649">
    <property type="entry name" value="ARABINOSE-BINDING PROTEIN-RELATED"/>
    <property type="match status" value="1"/>
</dbReference>